<dbReference type="EMBL" id="SLZY01000012">
    <property type="protein sequence ID" value="TCS70992.1"/>
    <property type="molecule type" value="Genomic_DNA"/>
</dbReference>
<dbReference type="InterPro" id="IPR029044">
    <property type="entry name" value="Nucleotide-diphossugar_trans"/>
</dbReference>
<comment type="caution">
    <text evidence="1">The sequence shown here is derived from an EMBL/GenBank/DDBJ whole genome shotgun (WGS) entry which is preliminary data.</text>
</comment>
<reference evidence="1 2" key="1">
    <citation type="submission" date="2019-03" db="EMBL/GenBank/DDBJ databases">
        <title>Genomic Encyclopedia of Type Strains, Phase IV (KMG-IV): sequencing the most valuable type-strain genomes for metagenomic binning, comparative biology and taxonomic classification.</title>
        <authorList>
            <person name="Goeker M."/>
        </authorList>
    </citation>
    <scope>NUCLEOTIDE SEQUENCE [LARGE SCALE GENOMIC DNA]</scope>
    <source>
        <strain evidence="1 2">DSM 103923</strain>
    </source>
</reference>
<sequence>MPIRRPAEIAGDEATSESAWLHALDHIERQGVEVDLMVGMQATSPLREPADLDGAIDALRRESDDSLLSVCEVEDFFIWRRDAQGYPQGVNHDPVHRKRRQNIEPRYLENGSFYVFKPAILRGLNNRLGGRIGMFIMAKHKMFQIDNPADVALCEALMRSYGLDMQG</sequence>
<evidence type="ECO:0000313" key="1">
    <source>
        <dbReference type="EMBL" id="TCS70992.1"/>
    </source>
</evidence>
<dbReference type="Proteomes" id="UP000295135">
    <property type="component" value="Unassembled WGS sequence"/>
</dbReference>
<dbReference type="SUPFAM" id="SSF53448">
    <property type="entry name" value="Nucleotide-diphospho-sugar transferases"/>
    <property type="match status" value="1"/>
</dbReference>
<dbReference type="CDD" id="cd02513">
    <property type="entry name" value="CMP-NeuAc_Synthase"/>
    <property type="match status" value="1"/>
</dbReference>
<dbReference type="AlphaFoldDB" id="A0A4R3JTT1"/>
<dbReference type="GO" id="GO:0008781">
    <property type="term" value="F:N-acylneuraminate cytidylyltransferase activity"/>
    <property type="evidence" value="ECO:0007669"/>
    <property type="project" value="TreeGrafter"/>
</dbReference>
<evidence type="ECO:0008006" key="3">
    <source>
        <dbReference type="Google" id="ProtNLM"/>
    </source>
</evidence>
<protein>
    <recommendedName>
        <fullName evidence="3">N-acylneuraminate cytidylyltransferase</fullName>
    </recommendedName>
</protein>
<gene>
    <name evidence="1" type="ORF">EDC61_1127</name>
</gene>
<accession>A0A4R3JTT1</accession>
<keyword evidence="2" id="KW-1185">Reference proteome</keyword>
<evidence type="ECO:0000313" key="2">
    <source>
        <dbReference type="Proteomes" id="UP000295135"/>
    </source>
</evidence>
<dbReference type="Gene3D" id="3.90.550.10">
    <property type="entry name" value="Spore Coat Polysaccharide Biosynthesis Protein SpsA, Chain A"/>
    <property type="match status" value="1"/>
</dbReference>
<dbReference type="PANTHER" id="PTHR21485:SF3">
    <property type="entry name" value="N-ACYLNEURAMINATE CYTIDYLYLTRANSFERASE"/>
    <property type="match status" value="1"/>
</dbReference>
<dbReference type="InterPro" id="IPR050793">
    <property type="entry name" value="CMP-NeuNAc_synthase"/>
</dbReference>
<organism evidence="1 2">
    <name type="scientific">Sulfuritortus calidifontis</name>
    <dbReference type="NCBI Taxonomy" id="1914471"/>
    <lineage>
        <taxon>Bacteria</taxon>
        <taxon>Pseudomonadati</taxon>
        <taxon>Pseudomonadota</taxon>
        <taxon>Betaproteobacteria</taxon>
        <taxon>Nitrosomonadales</taxon>
        <taxon>Thiobacillaceae</taxon>
        <taxon>Sulfuritortus</taxon>
    </lineage>
</organism>
<dbReference type="PANTHER" id="PTHR21485">
    <property type="entry name" value="HAD SUPERFAMILY MEMBERS CMAS AND KDSC"/>
    <property type="match status" value="1"/>
</dbReference>
<name>A0A4R3JTT1_9PROT</name>
<proteinExistence type="predicted"/>